<dbReference type="SUPFAM" id="SSF102405">
    <property type="entry name" value="MCP/YpsA-like"/>
    <property type="match status" value="1"/>
</dbReference>
<gene>
    <name evidence="2" type="ORF">GXW76_19595</name>
</gene>
<keyword evidence="3" id="KW-1185">Reference proteome</keyword>
<evidence type="ECO:0000313" key="3">
    <source>
        <dbReference type="Proteomes" id="UP001138751"/>
    </source>
</evidence>
<dbReference type="AlphaFoldDB" id="A0A9X9X1V8"/>
<organism evidence="2 3">
    <name type="scientific">Neoroseomonas soli</name>
    <dbReference type="NCBI Taxonomy" id="1081025"/>
    <lineage>
        <taxon>Bacteria</taxon>
        <taxon>Pseudomonadati</taxon>
        <taxon>Pseudomonadota</taxon>
        <taxon>Alphaproteobacteria</taxon>
        <taxon>Acetobacterales</taxon>
        <taxon>Acetobacteraceae</taxon>
        <taxon>Neoroseomonas</taxon>
    </lineage>
</organism>
<reference evidence="2" key="2">
    <citation type="journal article" date="2021" name="Syst. Appl. Microbiol.">
        <title>Roseomonas hellenica sp. nov., isolated from roots of wild-growing Alkanna tinctoria.</title>
        <authorList>
            <person name="Rat A."/>
            <person name="Naranjo H.D."/>
            <person name="Lebbe L."/>
            <person name="Cnockaert M."/>
            <person name="Krigas N."/>
            <person name="Grigoriadou K."/>
            <person name="Maloupa E."/>
            <person name="Willems A."/>
        </authorList>
    </citation>
    <scope>NUCLEOTIDE SEQUENCE</scope>
    <source>
        <strain evidence="2">LMG 31231</strain>
    </source>
</reference>
<proteinExistence type="predicted"/>
<name>A0A9X9X1V8_9PROT</name>
<dbReference type="Gene3D" id="3.40.50.450">
    <property type="match status" value="1"/>
</dbReference>
<keyword evidence="1" id="KW-0472">Membrane</keyword>
<feature type="transmembrane region" description="Helical" evidence="1">
    <location>
        <begin position="330"/>
        <end position="350"/>
    </location>
</feature>
<protein>
    <submittedName>
        <fullName evidence="2">Uncharacterized protein</fullName>
    </submittedName>
</protein>
<keyword evidence="1" id="KW-0812">Transmembrane</keyword>
<accession>A0A9X9X1V8</accession>
<reference evidence="2" key="1">
    <citation type="submission" date="2020-01" db="EMBL/GenBank/DDBJ databases">
        <authorList>
            <person name="Rat A."/>
        </authorList>
    </citation>
    <scope>NUCLEOTIDE SEQUENCE</scope>
    <source>
        <strain evidence="2">LMG 31231</strain>
    </source>
</reference>
<evidence type="ECO:0000256" key="1">
    <source>
        <dbReference type="SAM" id="Phobius"/>
    </source>
</evidence>
<sequence length="614" mass="65617">MSAASPISPSRAPLAWRLGVTGHRDLAGAQLPALRAAVAEVLAIVRGTLDEVAADDTVAAVHETGAGIARVRLISPLADGADRLVAEEALRQGCELDVVLPFAQDAYEQTFGPGAVNAFRALRQEARAAGGGERVLVLDGAGGSHRRQSYRAVGRFIVRNCDLLIAIWDGEPAAGRGGTGDVVHAAIAAGLPVWCIDPARPETPRLIDSRAEAGMPPQLALARNIRQAICPVETGGTHAHGFLAALARRFDRSFGLTRTPLEDYLGETAPGPPLFRRAYADFMRIVAPPLPEDEPAMPPPQGAVEQWWEAQHQTAATFSKLYGDRYRSSYVLVFILAALALVAAALAFVVPRGMHVAVTVVELAALSAIALLVGANHLYQWHDRWISYRLLAELCRKQRVLAPIGWTLPVRDVARILSAGHGEDAPGHAAPPRDAWVAWYFAALRRGCPMPGGCLAGPALERARRIGRGMFEDQGAYHRQRQHRCEAASRRLAHWGDIFFLLAMLGVVLRIVLELLHAPGSVVTVISVACFASPAASAALLGIRAYAEFELLARQSARMRQVMADALAELDALPLDGPLASNALGGALVSVTAAMLLDIDGWAQLFHVKAVEAG</sequence>
<evidence type="ECO:0000313" key="2">
    <source>
        <dbReference type="EMBL" id="MBR0673387.1"/>
    </source>
</evidence>
<keyword evidence="1" id="KW-1133">Transmembrane helix</keyword>
<feature type="transmembrane region" description="Helical" evidence="1">
    <location>
        <begin position="492"/>
        <end position="513"/>
    </location>
</feature>
<dbReference type="RefSeq" id="WP_211863794.1">
    <property type="nucleotide sequence ID" value="NZ_JAAEDM010000069.1"/>
</dbReference>
<feature type="transmembrane region" description="Helical" evidence="1">
    <location>
        <begin position="356"/>
        <end position="379"/>
    </location>
</feature>
<dbReference type="Proteomes" id="UP001138751">
    <property type="component" value="Unassembled WGS sequence"/>
</dbReference>
<dbReference type="EMBL" id="JAAEDM010000069">
    <property type="protein sequence ID" value="MBR0673387.1"/>
    <property type="molecule type" value="Genomic_DNA"/>
</dbReference>
<feature type="transmembrane region" description="Helical" evidence="1">
    <location>
        <begin position="525"/>
        <end position="547"/>
    </location>
</feature>
<comment type="caution">
    <text evidence="2">The sequence shown here is derived from an EMBL/GenBank/DDBJ whole genome shotgun (WGS) entry which is preliminary data.</text>
</comment>